<feature type="transmembrane region" description="Helical" evidence="8">
    <location>
        <begin position="362"/>
        <end position="387"/>
    </location>
</feature>
<evidence type="ECO:0000313" key="10">
    <source>
        <dbReference type="Proteomes" id="UP000286415"/>
    </source>
</evidence>
<name>A0A8T1M7E8_CLOSI</name>
<feature type="transmembrane region" description="Helical" evidence="8">
    <location>
        <begin position="140"/>
        <end position="162"/>
    </location>
</feature>
<feature type="transmembrane region" description="Helical" evidence="8">
    <location>
        <begin position="21"/>
        <end position="41"/>
    </location>
</feature>
<feature type="transmembrane region" description="Helical" evidence="8">
    <location>
        <begin position="399"/>
        <end position="421"/>
    </location>
</feature>
<feature type="transmembrane region" description="Helical" evidence="8">
    <location>
        <begin position="211"/>
        <end position="231"/>
    </location>
</feature>
<dbReference type="FunFam" id="1.20.1740.10:FF:000003">
    <property type="entry name" value="Y+L amino acid transporter 1 isoform X1"/>
    <property type="match status" value="1"/>
</dbReference>
<dbReference type="InterPro" id="IPR002293">
    <property type="entry name" value="AA/rel_permease1"/>
</dbReference>
<gene>
    <name evidence="9" type="ORF">CSKR_111097</name>
</gene>
<feature type="transmembrane region" description="Helical" evidence="8">
    <location>
        <begin position="331"/>
        <end position="356"/>
    </location>
</feature>
<dbReference type="EMBL" id="NIRI02000056">
    <property type="protein sequence ID" value="KAG5445344.1"/>
    <property type="molecule type" value="Genomic_DNA"/>
</dbReference>
<dbReference type="InterPro" id="IPR050598">
    <property type="entry name" value="AminoAcid_Transporter"/>
</dbReference>
<comment type="caution">
    <text evidence="9">The sequence shown here is derived from an EMBL/GenBank/DDBJ whole genome shotgun (WGS) entry which is preliminary data.</text>
</comment>
<dbReference type="OrthoDB" id="3257095at2759"/>
<organism evidence="9 10">
    <name type="scientific">Clonorchis sinensis</name>
    <name type="common">Chinese liver fluke</name>
    <dbReference type="NCBI Taxonomy" id="79923"/>
    <lineage>
        <taxon>Eukaryota</taxon>
        <taxon>Metazoa</taxon>
        <taxon>Spiralia</taxon>
        <taxon>Lophotrochozoa</taxon>
        <taxon>Platyhelminthes</taxon>
        <taxon>Trematoda</taxon>
        <taxon>Digenea</taxon>
        <taxon>Opisthorchiida</taxon>
        <taxon>Opisthorchiata</taxon>
        <taxon>Opisthorchiidae</taxon>
        <taxon>Clonorchis</taxon>
    </lineage>
</organism>
<evidence type="ECO:0000256" key="8">
    <source>
        <dbReference type="SAM" id="Phobius"/>
    </source>
</evidence>
<evidence type="ECO:0000256" key="3">
    <source>
        <dbReference type="ARBA" id="ARBA00022448"/>
    </source>
</evidence>
<evidence type="ECO:0000256" key="6">
    <source>
        <dbReference type="ARBA" id="ARBA00022989"/>
    </source>
</evidence>
<proteinExistence type="inferred from homology"/>
<evidence type="ECO:0000313" key="9">
    <source>
        <dbReference type="EMBL" id="KAG5445344.1"/>
    </source>
</evidence>
<feature type="transmembrane region" description="Helical" evidence="8">
    <location>
        <begin position="427"/>
        <end position="448"/>
    </location>
</feature>
<reference evidence="9 10" key="2">
    <citation type="journal article" date="2021" name="Genomics">
        <title>High-quality reference genome for Clonorchis sinensis.</title>
        <authorList>
            <person name="Young N.D."/>
            <person name="Stroehlein A.J."/>
            <person name="Kinkar L."/>
            <person name="Wang T."/>
            <person name="Sohn W.M."/>
            <person name="Chang B.C.H."/>
            <person name="Kaur P."/>
            <person name="Weisz D."/>
            <person name="Dudchenko O."/>
            <person name="Aiden E.L."/>
            <person name="Korhonen P.K."/>
            <person name="Gasser R.B."/>
        </authorList>
    </citation>
    <scope>NUCLEOTIDE SEQUENCE [LARGE SCALE GENOMIC DNA]</scope>
    <source>
        <strain evidence="9">Cs-k2</strain>
    </source>
</reference>
<dbReference type="PANTHER" id="PTHR11785">
    <property type="entry name" value="AMINO ACID TRANSPORTER"/>
    <property type="match status" value="1"/>
</dbReference>
<protein>
    <submittedName>
        <fullName evidence="9">Large neutral amino acids transporter small subunit 2</fullName>
    </submittedName>
</protein>
<sequence length="497" mass="53881">MVFGSKKKKGGAQKIELKKDIGILKGVGIVVGIIVGSGIFLSPVGVLRITNSVGLSFIMWIVTGLFSTLGAIVYAELGVTLPRSGGEYIYILETFGPFLAFMALWITFFVIGTVACAVNSMVAANYILKPFFPTCDVPSSAVQLVAILVLLTLCFVNCYRVTWATKLSVVFTVGKVFALLLVIGFGFAYLAKGNVESFNDSFENSATSPGALASAFYQGFWSYAAWNYLNFLTGEMKNPARNLPIVILLSLSLVTVIYVLANVAYLAVLSPYEILNSDAVAVTMANRCMGVMAWIMPVFVAASVFGSINGEVLSMSRLCFTGAEEGHMPSILSMVSVTNLTPIPSVLAMVLLSIFFQFSPDLYVLIEFTGLAFTVVSGIAVCSLIHIKRKNPGLNQTKFKLPMFLPVLYLIVNFAIGIFSIYNAPLNSLICLGLMAIGIPLYILGIAWKNKPLFIQNASYKFTVTMQKVFNVVQQEAVPKVSPVILEEENGVQMRGL</sequence>
<keyword evidence="3" id="KW-0813">Transport</keyword>
<dbReference type="PANTHER" id="PTHR11785:SF528">
    <property type="entry name" value="AMINO ACID TRANSPORTER PROTEIN JHI-21"/>
    <property type="match status" value="1"/>
</dbReference>
<dbReference type="PIRSF" id="PIRSF006060">
    <property type="entry name" value="AA_transporter"/>
    <property type="match status" value="1"/>
</dbReference>
<dbReference type="Gene3D" id="1.20.1740.10">
    <property type="entry name" value="Amino acid/polyamine transporter I"/>
    <property type="match status" value="1"/>
</dbReference>
<dbReference type="Proteomes" id="UP000286415">
    <property type="component" value="Unassembled WGS sequence"/>
</dbReference>
<evidence type="ECO:0000256" key="7">
    <source>
        <dbReference type="ARBA" id="ARBA00023136"/>
    </source>
</evidence>
<keyword evidence="10" id="KW-1185">Reference proteome</keyword>
<feature type="transmembrane region" description="Helical" evidence="8">
    <location>
        <begin position="243"/>
        <end position="269"/>
    </location>
</feature>
<keyword evidence="7 8" id="KW-0472">Membrane</keyword>
<dbReference type="GO" id="GO:0015179">
    <property type="term" value="F:L-amino acid transmembrane transporter activity"/>
    <property type="evidence" value="ECO:0007669"/>
    <property type="project" value="TreeGrafter"/>
</dbReference>
<accession>A0A8T1M7E8</accession>
<reference evidence="9 10" key="1">
    <citation type="journal article" date="2018" name="Biotechnol. Adv.">
        <title>Improved genomic resources and new bioinformatic workflow for the carcinogenic parasite Clonorchis sinensis: Biotechnological implications.</title>
        <authorList>
            <person name="Wang D."/>
            <person name="Korhonen P.K."/>
            <person name="Gasser R.B."/>
            <person name="Young N.D."/>
        </authorList>
    </citation>
    <scope>NUCLEOTIDE SEQUENCE [LARGE SCALE GENOMIC DNA]</scope>
    <source>
        <strain evidence="9">Cs-k2</strain>
    </source>
</reference>
<keyword evidence="6 8" id="KW-1133">Transmembrane helix</keyword>
<evidence type="ECO:0000256" key="1">
    <source>
        <dbReference type="ARBA" id="ARBA00004651"/>
    </source>
</evidence>
<feature type="transmembrane region" description="Helical" evidence="8">
    <location>
        <begin position="98"/>
        <end position="128"/>
    </location>
</feature>
<keyword evidence="5 8" id="KW-0812">Transmembrane</keyword>
<comment type="subcellular location">
    <subcellularLocation>
        <location evidence="1">Cell membrane</location>
        <topology evidence="1">Multi-pass membrane protein</topology>
    </subcellularLocation>
</comment>
<feature type="transmembrane region" description="Helical" evidence="8">
    <location>
        <begin position="169"/>
        <end position="191"/>
    </location>
</feature>
<evidence type="ECO:0000256" key="5">
    <source>
        <dbReference type="ARBA" id="ARBA00022692"/>
    </source>
</evidence>
<evidence type="ECO:0000256" key="4">
    <source>
        <dbReference type="ARBA" id="ARBA00022475"/>
    </source>
</evidence>
<dbReference type="Pfam" id="PF13520">
    <property type="entry name" value="AA_permease_2"/>
    <property type="match status" value="1"/>
</dbReference>
<comment type="similarity">
    <text evidence="2">Belongs to the amino acid-polyamine-organocation (APC) superfamily. L-type amino acid transporter (LAT) (TC 2.A.3.8) family.</text>
</comment>
<evidence type="ECO:0000256" key="2">
    <source>
        <dbReference type="ARBA" id="ARBA00007040"/>
    </source>
</evidence>
<feature type="transmembrane region" description="Helical" evidence="8">
    <location>
        <begin position="53"/>
        <end position="77"/>
    </location>
</feature>
<dbReference type="GO" id="GO:0005886">
    <property type="term" value="C:plasma membrane"/>
    <property type="evidence" value="ECO:0007669"/>
    <property type="project" value="UniProtKB-SubCell"/>
</dbReference>
<dbReference type="AlphaFoldDB" id="A0A8T1M7E8"/>
<feature type="transmembrane region" description="Helical" evidence="8">
    <location>
        <begin position="289"/>
        <end position="310"/>
    </location>
</feature>
<keyword evidence="4" id="KW-1003">Cell membrane</keyword>